<dbReference type="RefSeq" id="WP_084083321.1">
    <property type="nucleotide sequence ID" value="NZ_FQWZ01000004.1"/>
</dbReference>
<reference evidence="3 4" key="1">
    <citation type="submission" date="2016-11" db="EMBL/GenBank/DDBJ databases">
        <authorList>
            <person name="Jaros S."/>
            <person name="Januszkiewicz K."/>
            <person name="Wedrychowicz H."/>
        </authorList>
    </citation>
    <scope>NUCLEOTIDE SEQUENCE [LARGE SCALE GENOMIC DNA]</scope>
    <source>
        <strain evidence="3 4">CGMCC 1.7049</strain>
    </source>
</reference>
<feature type="region of interest" description="Disordered" evidence="1">
    <location>
        <begin position="216"/>
        <end position="235"/>
    </location>
</feature>
<evidence type="ECO:0008006" key="5">
    <source>
        <dbReference type="Google" id="ProtNLM"/>
    </source>
</evidence>
<keyword evidence="2" id="KW-0732">Signal</keyword>
<feature type="chain" id="PRO_5012093081" description="DUF1302 domain-containing protein" evidence="2">
    <location>
        <begin position="32"/>
        <end position="849"/>
    </location>
</feature>
<dbReference type="Proteomes" id="UP000199758">
    <property type="component" value="Unassembled WGS sequence"/>
</dbReference>
<evidence type="ECO:0000256" key="2">
    <source>
        <dbReference type="SAM" id="SignalP"/>
    </source>
</evidence>
<dbReference type="InterPro" id="IPR010727">
    <property type="entry name" value="DUF1302"/>
</dbReference>
<dbReference type="STRING" id="490188.SAMN04488068_2032"/>
<proteinExistence type="predicted"/>
<dbReference type="AlphaFoldDB" id="A0A1M5P6B7"/>
<protein>
    <recommendedName>
        <fullName evidence="5">DUF1302 domain-containing protein</fullName>
    </recommendedName>
</protein>
<sequence>MTHGARAAGGWASGTLLCLAVSALSLNRAHAATYGIPIGDTRIDAVLNTSITTGAGIRVEGRSDDLIGKSNLNPQLCSGPNGAYQSCQGLFKNQIFPAQRLVTAPGAASMNSDDGNLNYDKGDLFSAVTKVTSDLNVTFGDFGFFTRILYFYDAVNENFTEHHPNRITPDNRLEVGRRTSALPIGLPEDPSALLTNPAALFTGLIAGRPWGQPTDDGGRLSYGPGGVVRNKRSDGPTLRQIGTDLQLLDAVFYGNVELWNERELTLKIGRQLVNWGESTTLVLNSINQANPVNANNFNRIGKTVEEVYTPVNMVYGSFEPVTNLSIEAFYQLEWKPVEIAAPGSYFSDLDIGTYNAVGSVNLSTGGIAEDPSRIGMPLDSPVSGLSNTTGSILRVPDDDPRTARQFGVALQYYFENIGSGMQAGVYYMNYHSRLPIASFYATHPSCARREGNPLNMDATDLLSFLAACPDIPFLHSLTHPGESASYATDSAAPLDSARIQLVYPEDIQLFGISFNTTVGDYSIQGEVAYRPNLPLQIDLQDLGFAALGPTLTRCHDPSLGCAGSAQLANLGIGFDASGNSTNYGSSNFTDASGNNPYPDIINVGIGHVPGSARAYPNFVIPYRGGTVGENTPCLADMSETDYRPGADCYIRGYERQSVYQFNFSTTRVLSPDNWFHADQIIVVGEWGAEWVPHLPPLDQLQFEAPGTHYSASAGADGSGADGSRQACSANPSCTVGADGLRFNQHQQDLSLYPDPFSWGYRLIGIFSYESVLPNISLRPILTWAHDVGGTAPGPGGNFVKGRMQSDSLLETRYRDFFSVTIGYTRFMGGGSANLVRDRDYVQAFFRYQF</sequence>
<gene>
    <name evidence="3" type="ORF">SAMN04488068_2032</name>
</gene>
<keyword evidence="4" id="KW-1185">Reference proteome</keyword>
<evidence type="ECO:0000313" key="4">
    <source>
        <dbReference type="Proteomes" id="UP000199758"/>
    </source>
</evidence>
<dbReference type="Pfam" id="PF06980">
    <property type="entry name" value="DUF1302"/>
    <property type="match status" value="1"/>
</dbReference>
<dbReference type="EMBL" id="FQWZ01000004">
    <property type="protein sequence ID" value="SHG96979.1"/>
    <property type="molecule type" value="Genomic_DNA"/>
</dbReference>
<organism evidence="3 4">
    <name type="scientific">Hydrocarboniphaga daqingensis</name>
    <dbReference type="NCBI Taxonomy" id="490188"/>
    <lineage>
        <taxon>Bacteria</taxon>
        <taxon>Pseudomonadati</taxon>
        <taxon>Pseudomonadota</taxon>
        <taxon>Gammaproteobacteria</taxon>
        <taxon>Nevskiales</taxon>
        <taxon>Nevskiaceae</taxon>
        <taxon>Hydrocarboniphaga</taxon>
    </lineage>
</organism>
<accession>A0A1M5P6B7</accession>
<feature type="signal peptide" evidence="2">
    <location>
        <begin position="1"/>
        <end position="31"/>
    </location>
</feature>
<evidence type="ECO:0000256" key="1">
    <source>
        <dbReference type="SAM" id="MobiDB-lite"/>
    </source>
</evidence>
<evidence type="ECO:0000313" key="3">
    <source>
        <dbReference type="EMBL" id="SHG96979.1"/>
    </source>
</evidence>
<name>A0A1M5P6B7_9GAMM</name>
<dbReference type="OrthoDB" id="7000272at2"/>